<dbReference type="RefSeq" id="WP_224197672.1">
    <property type="nucleotide sequence ID" value="NZ_JAIRAU010000059.1"/>
</dbReference>
<dbReference type="InterPro" id="IPR013783">
    <property type="entry name" value="Ig-like_fold"/>
</dbReference>
<dbReference type="Gene3D" id="3.40.630.10">
    <property type="entry name" value="Zn peptidases"/>
    <property type="match status" value="1"/>
</dbReference>
<dbReference type="PANTHER" id="PTHR12147">
    <property type="entry name" value="METALLOPEPTIDASE M28 FAMILY MEMBER"/>
    <property type="match status" value="1"/>
</dbReference>
<evidence type="ECO:0000313" key="6">
    <source>
        <dbReference type="EMBL" id="MBZ5715933.1"/>
    </source>
</evidence>
<evidence type="ECO:0000256" key="2">
    <source>
        <dbReference type="ARBA" id="ARBA00022525"/>
    </source>
</evidence>
<dbReference type="CDD" id="cd00063">
    <property type="entry name" value="FN3"/>
    <property type="match status" value="1"/>
</dbReference>
<dbReference type="PROSITE" id="PS50853">
    <property type="entry name" value="FN3"/>
    <property type="match status" value="1"/>
</dbReference>
<dbReference type="Gene3D" id="2.60.40.10">
    <property type="entry name" value="Immunoglobulins"/>
    <property type="match status" value="1"/>
</dbReference>
<dbReference type="InterPro" id="IPR036116">
    <property type="entry name" value="FN3_sf"/>
</dbReference>
<comment type="caution">
    <text evidence="6">The sequence shown here is derived from an EMBL/GenBank/DDBJ whole genome shotgun (WGS) entry which is preliminary data.</text>
</comment>
<evidence type="ECO:0000256" key="3">
    <source>
        <dbReference type="ARBA" id="ARBA00023049"/>
    </source>
</evidence>
<feature type="region of interest" description="Disordered" evidence="4">
    <location>
        <begin position="54"/>
        <end position="83"/>
    </location>
</feature>
<feature type="region of interest" description="Disordered" evidence="4">
    <location>
        <begin position="1"/>
        <end position="26"/>
    </location>
</feature>
<evidence type="ECO:0000256" key="4">
    <source>
        <dbReference type="SAM" id="MobiDB-lite"/>
    </source>
</evidence>
<dbReference type="InterPro" id="IPR003961">
    <property type="entry name" value="FN3_dom"/>
</dbReference>
<sequence length="520" mass="54483">MASRSSGGARRPIGAREARTGDGGAGLGYDGAMVRRGFFCFISAALACEAAPARPTAPAAPSAPAAGSPASPPVRASPALASAGTLTGPAPASVTAMLADVDPARLRADVDRLAGFGTRHTLSDTSSETRGVGAARRWLLAELERAAQTSGRTGELAMTAALDVHRVAPDGKRIDREVEVVNVVAVLPGTLPEARRRRYYVLGHYDSRASDVMDATSDAPGANDDGSGTALVLELARVMATRSFDATLVFMATAGEEQGLVGARKHAEAARAAGLEIAGALSNDIVGDPSDPRGGSHRHAIRLFSEGVPASADPAAWQLARQTGGFADAPSRQLARTIADVAALHELAVRPILVFRPDRFLRGGDHIAFNEQGFAAVRFTEVAENYDRQHQDVRDEAGRARGDLPAHVDAAYLADVARVNAAALAHLANAPSSPGDPKLLAAELTGDTTLRWTASPEPDVAGYEVLRRATSAPTWEYVEDVGAATEATLPHSKDDWSFAVRAYDRDGYRSPAAFPRVARE</sequence>
<evidence type="ECO:0000256" key="1">
    <source>
        <dbReference type="ARBA" id="ARBA00004613"/>
    </source>
</evidence>
<dbReference type="Proteomes" id="UP001139031">
    <property type="component" value="Unassembled WGS sequence"/>
</dbReference>
<feature type="domain" description="Fibronectin type-III" evidence="5">
    <location>
        <begin position="433"/>
        <end position="520"/>
    </location>
</feature>
<dbReference type="SUPFAM" id="SSF49265">
    <property type="entry name" value="Fibronectin type III"/>
    <property type="match status" value="1"/>
</dbReference>
<dbReference type="InterPro" id="IPR045175">
    <property type="entry name" value="M28_fam"/>
</dbReference>
<keyword evidence="3" id="KW-0378">Hydrolase</keyword>
<gene>
    <name evidence="6" type="ORF">K7C98_42450</name>
</gene>
<comment type="subcellular location">
    <subcellularLocation>
        <location evidence="1">Secreted</location>
    </subcellularLocation>
</comment>
<keyword evidence="2" id="KW-0964">Secreted</keyword>
<reference evidence="6" key="1">
    <citation type="submission" date="2021-08" db="EMBL/GenBank/DDBJ databases">
        <authorList>
            <person name="Stevens D.C."/>
        </authorList>
    </citation>
    <scope>NUCLEOTIDE SEQUENCE</scope>
    <source>
        <strain evidence="6">DSM 53165</strain>
    </source>
</reference>
<dbReference type="InterPro" id="IPR007484">
    <property type="entry name" value="Peptidase_M28"/>
</dbReference>
<evidence type="ECO:0000313" key="7">
    <source>
        <dbReference type="Proteomes" id="UP001139031"/>
    </source>
</evidence>
<proteinExistence type="predicted"/>
<accession>A0ABS7U5T2</accession>
<dbReference type="Pfam" id="PF04389">
    <property type="entry name" value="Peptidase_M28"/>
    <property type="match status" value="1"/>
</dbReference>
<evidence type="ECO:0000259" key="5">
    <source>
        <dbReference type="PROSITE" id="PS50853"/>
    </source>
</evidence>
<protein>
    <submittedName>
        <fullName evidence="6">M28 family metallopeptidase</fullName>
    </submittedName>
</protein>
<keyword evidence="7" id="KW-1185">Reference proteome</keyword>
<keyword evidence="3" id="KW-0645">Protease</keyword>
<dbReference type="PANTHER" id="PTHR12147:SF26">
    <property type="entry name" value="PEPTIDASE M28 DOMAIN-CONTAINING PROTEIN"/>
    <property type="match status" value="1"/>
</dbReference>
<organism evidence="6 7">
    <name type="scientific">Nannocystis pusilla</name>
    <dbReference type="NCBI Taxonomy" id="889268"/>
    <lineage>
        <taxon>Bacteria</taxon>
        <taxon>Pseudomonadati</taxon>
        <taxon>Myxococcota</taxon>
        <taxon>Polyangia</taxon>
        <taxon>Nannocystales</taxon>
        <taxon>Nannocystaceae</taxon>
        <taxon>Nannocystis</taxon>
    </lineage>
</organism>
<dbReference type="EMBL" id="JAIRAU010000059">
    <property type="protein sequence ID" value="MBZ5715933.1"/>
    <property type="molecule type" value="Genomic_DNA"/>
</dbReference>
<name>A0ABS7U5T2_9BACT</name>
<dbReference type="SUPFAM" id="SSF53187">
    <property type="entry name" value="Zn-dependent exopeptidases"/>
    <property type="match status" value="1"/>
</dbReference>
<keyword evidence="3" id="KW-0482">Metalloprotease</keyword>